<comment type="caution">
    <text evidence="1">The sequence shown here is derived from an EMBL/GenBank/DDBJ whole genome shotgun (WGS) entry which is preliminary data.</text>
</comment>
<gene>
    <name evidence="1" type="ORF">CMV_020553</name>
</gene>
<reference evidence="1" key="1">
    <citation type="submission" date="2020-03" db="EMBL/GenBank/DDBJ databases">
        <title>Castanea mollissima Vanexum genome sequencing.</title>
        <authorList>
            <person name="Staton M."/>
        </authorList>
    </citation>
    <scope>NUCLEOTIDE SEQUENCE</scope>
    <source>
        <tissue evidence="1">Leaf</tissue>
    </source>
</reference>
<dbReference type="Proteomes" id="UP000737018">
    <property type="component" value="Unassembled WGS sequence"/>
</dbReference>
<keyword evidence="2" id="KW-1185">Reference proteome</keyword>
<evidence type="ECO:0000313" key="2">
    <source>
        <dbReference type="Proteomes" id="UP000737018"/>
    </source>
</evidence>
<protein>
    <submittedName>
        <fullName evidence="1">Uncharacterized protein</fullName>
    </submittedName>
</protein>
<dbReference type="EMBL" id="JRKL02003840">
    <property type="protein sequence ID" value="KAF3954057.1"/>
    <property type="molecule type" value="Genomic_DNA"/>
</dbReference>
<sequence length="222" mass="24601">MKNLVTKEIQGLVLELPSKIKRLWEGIKYYGKLKSIKLNDSLNLIATPNVTGVPNLKKLVFRGCINLHGCMSLEEFPKRLKSHLFAHMHLFFFNCFKLAGRSNTLGMLLKVHEESCKQSIFCRFAAYDLVIPGRSNEGPASTALYLHPLAVSYSSLSHSWSLAPEVVASSGRTTSVKVVSHSSLSHPRSATPQAVTSSVVSERCMELCKEEIPQGSMVKIII</sequence>
<proteinExistence type="predicted"/>
<accession>A0A8J4VDI0</accession>
<dbReference type="AlphaFoldDB" id="A0A8J4VDI0"/>
<organism evidence="1 2">
    <name type="scientific">Castanea mollissima</name>
    <name type="common">Chinese chestnut</name>
    <dbReference type="NCBI Taxonomy" id="60419"/>
    <lineage>
        <taxon>Eukaryota</taxon>
        <taxon>Viridiplantae</taxon>
        <taxon>Streptophyta</taxon>
        <taxon>Embryophyta</taxon>
        <taxon>Tracheophyta</taxon>
        <taxon>Spermatophyta</taxon>
        <taxon>Magnoliopsida</taxon>
        <taxon>eudicotyledons</taxon>
        <taxon>Gunneridae</taxon>
        <taxon>Pentapetalae</taxon>
        <taxon>rosids</taxon>
        <taxon>fabids</taxon>
        <taxon>Fagales</taxon>
        <taxon>Fagaceae</taxon>
        <taxon>Castanea</taxon>
    </lineage>
</organism>
<evidence type="ECO:0000313" key="1">
    <source>
        <dbReference type="EMBL" id="KAF3954057.1"/>
    </source>
</evidence>
<dbReference type="OrthoDB" id="1751997at2759"/>
<name>A0A8J4VDI0_9ROSI</name>